<dbReference type="GO" id="GO:0016020">
    <property type="term" value="C:membrane"/>
    <property type="evidence" value="ECO:0007669"/>
    <property type="project" value="TreeGrafter"/>
</dbReference>
<evidence type="ECO:0000259" key="13">
    <source>
        <dbReference type="Pfam" id="PF11838"/>
    </source>
</evidence>
<dbReference type="FunFam" id="1.10.390.10:FF:000013">
    <property type="entry name" value="Aminopeptidase N"/>
    <property type="match status" value="1"/>
</dbReference>
<feature type="domain" description="Peptidase M1 membrane alanine aminopeptidase" evidence="12">
    <location>
        <begin position="574"/>
        <end position="795"/>
    </location>
</feature>
<evidence type="ECO:0000313" key="15">
    <source>
        <dbReference type="EMBL" id="CAB3399330.1"/>
    </source>
</evidence>
<keyword evidence="11" id="KW-0732">Signal</keyword>
<feature type="domain" description="ERAP1-like C-terminal" evidence="13">
    <location>
        <begin position="1786"/>
        <end position="2088"/>
    </location>
</feature>
<evidence type="ECO:0000259" key="12">
    <source>
        <dbReference type="Pfam" id="PF01433"/>
    </source>
</evidence>
<evidence type="ECO:0000256" key="6">
    <source>
        <dbReference type="ARBA" id="ARBA00022833"/>
    </source>
</evidence>
<dbReference type="CDD" id="cd09601">
    <property type="entry name" value="M1_APN-Q_like"/>
    <property type="match status" value="2"/>
</dbReference>
<dbReference type="Gene3D" id="1.10.390.10">
    <property type="entry name" value="Neutral Protease Domain 2"/>
    <property type="match status" value="2"/>
</dbReference>
<evidence type="ECO:0000313" key="16">
    <source>
        <dbReference type="Proteomes" id="UP000494206"/>
    </source>
</evidence>
<evidence type="ECO:0000259" key="14">
    <source>
        <dbReference type="Pfam" id="PF17900"/>
    </source>
</evidence>
<keyword evidence="5" id="KW-0378">Hydrolase</keyword>
<dbReference type="Gene3D" id="2.60.40.1730">
    <property type="entry name" value="tricorn interacting facor f3 domain"/>
    <property type="match status" value="2"/>
</dbReference>
<organism evidence="15 16">
    <name type="scientific">Caenorhabditis bovis</name>
    <dbReference type="NCBI Taxonomy" id="2654633"/>
    <lineage>
        <taxon>Eukaryota</taxon>
        <taxon>Metazoa</taxon>
        <taxon>Ecdysozoa</taxon>
        <taxon>Nematoda</taxon>
        <taxon>Chromadorea</taxon>
        <taxon>Rhabditida</taxon>
        <taxon>Rhabditina</taxon>
        <taxon>Rhabditomorpha</taxon>
        <taxon>Rhabditoidea</taxon>
        <taxon>Rhabditidae</taxon>
        <taxon>Peloderinae</taxon>
        <taxon>Caenorhabditis</taxon>
    </lineage>
</organism>
<dbReference type="Pfam" id="PF01674">
    <property type="entry name" value="Lipase_2"/>
    <property type="match status" value="1"/>
</dbReference>
<evidence type="ECO:0000256" key="3">
    <source>
        <dbReference type="ARBA" id="ARBA00022670"/>
    </source>
</evidence>
<keyword evidence="2" id="KW-0031">Aminopeptidase</keyword>
<dbReference type="InterPro" id="IPR029058">
    <property type="entry name" value="AB_hydrolase_fold"/>
</dbReference>
<feature type="binding site" evidence="9">
    <location>
        <position position="1560"/>
    </location>
    <ligand>
        <name>Zn(2+)</name>
        <dbReference type="ChEBI" id="CHEBI:29105"/>
        <note>catalytic</note>
    </ligand>
</feature>
<dbReference type="InterPro" id="IPR027268">
    <property type="entry name" value="Peptidase_M4/M1_CTD_sf"/>
</dbReference>
<dbReference type="GO" id="GO:0008270">
    <property type="term" value="F:zinc ion binding"/>
    <property type="evidence" value="ECO:0007669"/>
    <property type="project" value="InterPro"/>
</dbReference>
<name>A0A8S1EF27_9PELO</name>
<dbReference type="Gene3D" id="1.25.50.20">
    <property type="match status" value="2"/>
</dbReference>
<dbReference type="Proteomes" id="UP000494206">
    <property type="component" value="Unassembled WGS sequence"/>
</dbReference>
<dbReference type="OrthoDB" id="5868348at2759"/>
<dbReference type="GO" id="GO:0005615">
    <property type="term" value="C:extracellular space"/>
    <property type="evidence" value="ECO:0007669"/>
    <property type="project" value="TreeGrafter"/>
</dbReference>
<feature type="site" description="Transition state stabilizer" evidence="10">
    <location>
        <position position="1643"/>
    </location>
</feature>
<reference evidence="15 16" key="1">
    <citation type="submission" date="2020-04" db="EMBL/GenBank/DDBJ databases">
        <authorList>
            <person name="Laetsch R D."/>
            <person name="Stevens L."/>
            <person name="Kumar S."/>
            <person name="Blaxter L. M."/>
        </authorList>
    </citation>
    <scope>NUCLEOTIDE SEQUENCE [LARGE SCALE GENOMIC DNA]</scope>
</reference>
<dbReference type="InterPro" id="IPR050344">
    <property type="entry name" value="Peptidase_M1_aminopeptidases"/>
</dbReference>
<evidence type="ECO:0000256" key="4">
    <source>
        <dbReference type="ARBA" id="ARBA00022723"/>
    </source>
</evidence>
<evidence type="ECO:0000256" key="9">
    <source>
        <dbReference type="PIRSR" id="PIRSR634016-3"/>
    </source>
</evidence>
<dbReference type="PANTHER" id="PTHR11533">
    <property type="entry name" value="PROTEASE M1 ZINC METALLOPROTEASE"/>
    <property type="match status" value="1"/>
</dbReference>
<evidence type="ECO:0000256" key="11">
    <source>
        <dbReference type="SAM" id="SignalP"/>
    </source>
</evidence>
<keyword evidence="16" id="KW-1185">Reference proteome</keyword>
<feature type="binding site" evidence="9">
    <location>
        <position position="1583"/>
    </location>
    <ligand>
        <name>Zn(2+)</name>
        <dbReference type="ChEBI" id="CHEBI:29105"/>
        <note>catalytic</note>
    </ligand>
</feature>
<evidence type="ECO:0000256" key="10">
    <source>
        <dbReference type="PIRSR" id="PIRSR634016-4"/>
    </source>
</evidence>
<comment type="caution">
    <text evidence="15">The sequence shown here is derived from an EMBL/GenBank/DDBJ whole genome shotgun (WGS) entry which is preliminary data.</text>
</comment>
<dbReference type="InterPro" id="IPR001930">
    <property type="entry name" value="Peptidase_M1"/>
</dbReference>
<dbReference type="PRINTS" id="PR00756">
    <property type="entry name" value="ALADIPTASE"/>
</dbReference>
<dbReference type="GO" id="GO:0043171">
    <property type="term" value="P:peptide catabolic process"/>
    <property type="evidence" value="ECO:0007669"/>
    <property type="project" value="TreeGrafter"/>
</dbReference>
<accession>A0A8S1EF27</accession>
<feature type="domain" description="Aminopeptidase N-like N-terminal" evidence="14">
    <location>
        <begin position="1250"/>
        <end position="1451"/>
    </location>
</feature>
<dbReference type="PANTHER" id="PTHR11533:SF293">
    <property type="entry name" value="AMINOPEPTIDASE-2-RELATED"/>
    <property type="match status" value="1"/>
</dbReference>
<dbReference type="InterPro" id="IPR034016">
    <property type="entry name" value="M1_APN-typ"/>
</dbReference>
<feature type="chain" id="PRO_5035841974" evidence="11">
    <location>
        <begin position="20"/>
        <end position="2138"/>
    </location>
</feature>
<dbReference type="InterPro" id="IPR042097">
    <property type="entry name" value="Aminopeptidase_N-like_N_sf"/>
</dbReference>
<evidence type="ECO:0000256" key="2">
    <source>
        <dbReference type="ARBA" id="ARBA00022438"/>
    </source>
</evidence>
<feature type="binding site" evidence="9">
    <location>
        <position position="1564"/>
    </location>
    <ligand>
        <name>Zn(2+)</name>
        <dbReference type="ChEBI" id="CHEBI:29105"/>
        <note>catalytic</note>
    </ligand>
</feature>
<dbReference type="GO" id="GO:0005737">
    <property type="term" value="C:cytoplasm"/>
    <property type="evidence" value="ECO:0007669"/>
    <property type="project" value="TreeGrafter"/>
</dbReference>
<keyword evidence="7" id="KW-0482">Metalloprotease</keyword>
<feature type="active site" description="Proton acceptor" evidence="8">
    <location>
        <position position="1561"/>
    </location>
</feature>
<dbReference type="GO" id="GO:0006508">
    <property type="term" value="P:proteolysis"/>
    <property type="evidence" value="ECO:0007669"/>
    <property type="project" value="UniProtKB-KW"/>
</dbReference>
<feature type="domain" description="ERAP1-like C-terminal" evidence="13">
    <location>
        <begin position="885"/>
        <end position="1190"/>
    </location>
</feature>
<feature type="domain" description="Aminopeptidase N-like N-terminal" evidence="14">
    <location>
        <begin position="344"/>
        <end position="539"/>
    </location>
</feature>
<dbReference type="SUPFAM" id="SSF55486">
    <property type="entry name" value="Metalloproteases ('zincins'), catalytic domain"/>
    <property type="match status" value="2"/>
</dbReference>
<feature type="signal peptide" evidence="11">
    <location>
        <begin position="1"/>
        <end position="19"/>
    </location>
</feature>
<keyword evidence="4 9" id="KW-0479">Metal-binding</keyword>
<dbReference type="SUPFAM" id="SSF63737">
    <property type="entry name" value="Leukotriene A4 hydrolase N-terminal domain"/>
    <property type="match status" value="2"/>
</dbReference>
<dbReference type="InterPro" id="IPR045357">
    <property type="entry name" value="Aminopeptidase_N-like_N"/>
</dbReference>
<protein>
    <submittedName>
        <fullName evidence="15">Uncharacterized protein</fullName>
    </submittedName>
</protein>
<proteinExistence type="inferred from homology"/>
<feature type="domain" description="Peptidase M1 membrane alanine aminopeptidase" evidence="12">
    <location>
        <begin position="1486"/>
        <end position="1694"/>
    </location>
</feature>
<dbReference type="FunFam" id="3.40.50.1820:FF:000281">
    <property type="entry name" value="LIPaSe related"/>
    <property type="match status" value="1"/>
</dbReference>
<dbReference type="GO" id="GO:0070006">
    <property type="term" value="F:metalloaminopeptidase activity"/>
    <property type="evidence" value="ECO:0007669"/>
    <property type="project" value="TreeGrafter"/>
</dbReference>
<dbReference type="Pfam" id="PF17900">
    <property type="entry name" value="Peptidase_M1_N"/>
    <property type="match status" value="2"/>
</dbReference>
<evidence type="ECO:0000256" key="5">
    <source>
        <dbReference type="ARBA" id="ARBA00022801"/>
    </source>
</evidence>
<dbReference type="Pfam" id="PF11838">
    <property type="entry name" value="ERAP1_C"/>
    <property type="match status" value="2"/>
</dbReference>
<dbReference type="InterPro" id="IPR024571">
    <property type="entry name" value="ERAP1-like_C_dom"/>
</dbReference>
<dbReference type="GO" id="GO:0016042">
    <property type="term" value="P:lipid catabolic process"/>
    <property type="evidence" value="ECO:0007669"/>
    <property type="project" value="InterPro"/>
</dbReference>
<dbReference type="EMBL" id="CADEPM010000002">
    <property type="protein sequence ID" value="CAB3399330.1"/>
    <property type="molecule type" value="Genomic_DNA"/>
</dbReference>
<comment type="cofactor">
    <cofactor evidence="9">
        <name>Zn(2+)</name>
        <dbReference type="ChEBI" id="CHEBI:29105"/>
    </cofactor>
    <text evidence="9">Binds 1 zinc ion per subunit.</text>
</comment>
<comment type="similarity">
    <text evidence="1">Belongs to the peptidase M1 family.</text>
</comment>
<keyword evidence="3" id="KW-0645">Protease</keyword>
<dbReference type="InterPro" id="IPR002918">
    <property type="entry name" value="Lipase_EstA/Esterase_EstB"/>
</dbReference>
<dbReference type="InterPro" id="IPR014782">
    <property type="entry name" value="Peptidase_M1_dom"/>
</dbReference>
<gene>
    <name evidence="15" type="ORF">CBOVIS_LOCUS2472</name>
</gene>
<dbReference type="GO" id="GO:0042277">
    <property type="term" value="F:peptide binding"/>
    <property type="evidence" value="ECO:0007669"/>
    <property type="project" value="TreeGrafter"/>
</dbReference>
<evidence type="ECO:0000256" key="8">
    <source>
        <dbReference type="PIRSR" id="PIRSR634016-1"/>
    </source>
</evidence>
<sequence>MNWKAVAILIFVLISLSNAEFNADFANFVENHYGRNFLDALQRYDLGDNGSFGGKEEANETISRDPVIFVHGVSDVAGGKMLSLAAKYRKRGYQNGELYATTYADGNRNNPLAWTEYSMKCDHVKQIRTLILAVRYYTLRDVDIVAFSLGVPIARKAILGGECIDTREDLGIPLTAYVDTFIGMAGPNHGISMQIAGISIPGCVIGAIPLLPICSKVIGLYSGFCPTESQFLEDINEKEHYEGKFVYSIYSKTDNWIGYEVCGKVTAGIPGEDGHRAFNKMSHDEVAENTYDMQIQMIQPSNHVEFNHPSILPAYADNFRHEKAASKLKQHYVTKERLPTYLIPSSYDIYIKPFFPADGVKYDEPDFTFHGSVEIKAKSYKTSDRLILNAYNFTILNYIVFRSDNTELPILSTSQDDSKQQLSLITEPNGVVSGEEYRIQITYKGFINNYLDGGVFYTSYVDPQGAIHYMIATHMEPFSARKVFPGFDEPAFKATFSIRLEYPSSQVALSNMKEGEPEILKDGWSLITFPTTPVMSSYLVAFAVGPYVSATYLNRHNTTTRAWGWTGTEQYLEFAAQNAGECLYQLGEYTGIKFPLEKADQLGLPEFPAGAMENWGLIIYKYQYIAYNPQTMTTQNLEAAAKVMCHELAHQWFGDLVTTKWWDDLFLNEGFADYFMTFIQKSVYPEQETYLDTLQVLNELQVGLEADVSSNAHPLVYPDGPAFDDITYNKGASLLRMLSDVLTPEIFRTGLQNYLLEMSYSNAVDEDLFSFLTEAAKQAEMRDWCDNPFNVSGFMQPYIHQTNFPLIRYFNNDPTSGAKFYQEPFADITNLTKSSYNYTWVVPLKVSYLHNPYPEIHYLFTECPPTPDPNELVRAVQWSLASITSATYGRIIYDDIGFDRLVKSIKANDISDNLKLTVLADEVHYLNREKAAGRSYTYTRFLSLALAIFNTNSSIHTPSYSVFKYAQPTLEFVASIHRDQMDAPLIQRMYKKMFGKIYEQLIWADTQKWDIDTFADDFLVWAVRYDLGDVRQRTMEMFNNVKLSCRNSLNGTASCNPYTTNLHRAIYCGAAKYAPETSDYFFQLIRFYNMEVVANPYFYQEYMALLEGMSCTQSPGTLAILLRLYTTSTLNQRTLFTFLKYNLPASDAMYTFLQNNPTIINSIDLDAYVDAMTYNWNSFERESQFSNLFQVLNLNPEQYEIFDKYMERITENWNYRNTRGLAILNWLYDNLVVIGNTPWPKVLDGSVRATNYSLKIQPYIPGSGDYADFFNMTFSATSVINLEVIKPITTFCINSHRIFIEDSGIQLYSTVTGTAELIPTKRAYKTYDEGVLCIPLDNVRLSPSTNYYVQFTYMGFIFANPDEGPAINYNYYTFNGNKGWIFTTDFEGGPGARSLLPCFDEPTYKSSFNITVTHPTDTVALSNNIEESSIILRNGWTTTKFQRTEIMSTYLLAICVGHFSNIAKTSSNGHLVRLWSWTGMEQFGEFALNVSSATLDFMEKTFHIPYALDKLDIMALPQYTTNAGAMENYGLIIGEYNAYLLDPDYATTSQLMEIAETSAHEVVHQWFGDMVTMDWWSDIFLNEGFAQYWFANGILYAYPQQQEYSLDYNRFLIKRLALMIDCIPGMAKPVISNTPPIFGAEPYYKGSSLFDTLSNLLTEEVFIDGLRSYLYDNAYSNASPNDLWKALTEAAQRSNVLGPDGQPIDIGVFMQPYTLNTSFPILEISQAEPNQFKTRQRSCMNNGVQWAIPVLTQNATNSVMNWFVGETGGNDDIWIRNAPTTFRIDNAAEFAFTRVNYDDQSWSYILDQLATDPNQLQIKTRAMLFDDAFYFYQNGVYSTEKMLNLTLSLTNENSLAVWEMAYEILNYFSNRFRYQSTFDNINNFVRQVTQPAFERFGFLQTESWATKRAAKYVTELNCLSGGPNCTDYALEHFRHFIRRCDQSTSGTGKCSGIDPDYRFISYCMGMIDEDLATTSNIQTMIDMFNYFWTGHTYMSNDQDNLLNGLGCLQSQFSLDNLISFAVNGIWPKETLMYIMKNSYTDGNVLYNYLYSYLPDVQNSPIEFSYYINQMITNWSTQEQLEKLTDAVHTLFFEELSPAQQKVWMSAIDTVKANNDWIKNNQDAVMIWIEKNFGAVNRI</sequence>
<dbReference type="SUPFAM" id="SSF53474">
    <property type="entry name" value="alpha/beta-Hydrolases"/>
    <property type="match status" value="1"/>
</dbReference>
<evidence type="ECO:0000256" key="7">
    <source>
        <dbReference type="ARBA" id="ARBA00023049"/>
    </source>
</evidence>
<evidence type="ECO:0000256" key="1">
    <source>
        <dbReference type="ARBA" id="ARBA00010136"/>
    </source>
</evidence>
<dbReference type="Pfam" id="PF01433">
    <property type="entry name" value="Peptidase_M1"/>
    <property type="match status" value="2"/>
</dbReference>
<dbReference type="Gene3D" id="3.40.50.1820">
    <property type="entry name" value="alpha/beta hydrolase"/>
    <property type="match status" value="1"/>
</dbReference>
<keyword evidence="6 9" id="KW-0862">Zinc</keyword>